<name>A0A2S9XQY7_9BACT</name>
<dbReference type="AlphaFoldDB" id="A0A2S9XQY7"/>
<accession>A0A2S9XQY7</accession>
<dbReference type="OrthoDB" id="9255699at2"/>
<feature type="chain" id="PRO_5015566450" evidence="1">
    <location>
        <begin position="29"/>
        <end position="231"/>
    </location>
</feature>
<feature type="signal peptide" evidence="1">
    <location>
        <begin position="1"/>
        <end position="28"/>
    </location>
</feature>
<comment type="caution">
    <text evidence="2">The sequence shown here is derived from an EMBL/GenBank/DDBJ whole genome shotgun (WGS) entry which is preliminary data.</text>
</comment>
<keyword evidence="1" id="KW-0732">Signal</keyword>
<dbReference type="Proteomes" id="UP000238823">
    <property type="component" value="Unassembled WGS sequence"/>
</dbReference>
<proteinExistence type="predicted"/>
<dbReference type="EMBL" id="PVNL01000138">
    <property type="protein sequence ID" value="PRP95150.1"/>
    <property type="molecule type" value="Genomic_DNA"/>
</dbReference>
<reference evidence="2 3" key="1">
    <citation type="submission" date="2018-03" db="EMBL/GenBank/DDBJ databases">
        <title>Draft Genome Sequences of the Obligatory Marine Myxobacteria Enhygromyxa salina SWB007.</title>
        <authorList>
            <person name="Poehlein A."/>
            <person name="Moghaddam J.A."/>
            <person name="Harms H."/>
            <person name="Alanjari M."/>
            <person name="Koenig G.M."/>
            <person name="Daniel R."/>
            <person name="Schaeberle T.F."/>
        </authorList>
    </citation>
    <scope>NUCLEOTIDE SEQUENCE [LARGE SCALE GENOMIC DNA]</scope>
    <source>
        <strain evidence="2 3">SWB007</strain>
    </source>
</reference>
<evidence type="ECO:0000256" key="1">
    <source>
        <dbReference type="SAM" id="SignalP"/>
    </source>
</evidence>
<dbReference type="RefSeq" id="WP_146158594.1">
    <property type="nucleotide sequence ID" value="NZ_PVNL01000138.1"/>
</dbReference>
<protein>
    <submittedName>
        <fullName evidence="2">Uncharacterized protein</fullName>
    </submittedName>
</protein>
<sequence>MSPQPNIHTHLRRIAALGLACLAPLAIACDDEPIADVPLSKERAALAAAGALVSDSPDIIDGFSPVGFDEERQIYVYDRDDDGFPDITEALDGTDMLDPDDNLAINSRSQAPQAAVFPATSCRSGFIQAGPRLCITQLVQNATRYRFAVDNCRNKRSDVCSYEDLTYLYLNSGLDASYNPDGAWIGNMVDDDLVLCGNRSITFNGDPDLANFEGTCSKHESREYWCCHGDE</sequence>
<evidence type="ECO:0000313" key="2">
    <source>
        <dbReference type="EMBL" id="PRP95150.1"/>
    </source>
</evidence>
<gene>
    <name evidence="2" type="ORF">ENSA7_74640</name>
</gene>
<organism evidence="2 3">
    <name type="scientific">Enhygromyxa salina</name>
    <dbReference type="NCBI Taxonomy" id="215803"/>
    <lineage>
        <taxon>Bacteria</taxon>
        <taxon>Pseudomonadati</taxon>
        <taxon>Myxococcota</taxon>
        <taxon>Polyangia</taxon>
        <taxon>Nannocystales</taxon>
        <taxon>Nannocystaceae</taxon>
        <taxon>Enhygromyxa</taxon>
    </lineage>
</organism>
<evidence type="ECO:0000313" key="3">
    <source>
        <dbReference type="Proteomes" id="UP000238823"/>
    </source>
</evidence>